<evidence type="ECO:0000259" key="4">
    <source>
        <dbReference type="PROSITE" id="PS50987"/>
    </source>
</evidence>
<evidence type="ECO:0000256" key="1">
    <source>
        <dbReference type="ARBA" id="ARBA00023015"/>
    </source>
</evidence>
<organism evidence="5 6">
    <name type="scientific">Gordonia sputi NBRC 100414</name>
    <dbReference type="NCBI Taxonomy" id="1089453"/>
    <lineage>
        <taxon>Bacteria</taxon>
        <taxon>Bacillati</taxon>
        <taxon>Actinomycetota</taxon>
        <taxon>Actinomycetes</taxon>
        <taxon>Mycobacteriales</taxon>
        <taxon>Gordoniaceae</taxon>
        <taxon>Gordonia</taxon>
    </lineage>
</organism>
<dbReference type="Pfam" id="PF12840">
    <property type="entry name" value="HTH_20"/>
    <property type="match status" value="1"/>
</dbReference>
<gene>
    <name evidence="5" type="ORF">GOSPT_034_00940</name>
</gene>
<proteinExistence type="predicted"/>
<evidence type="ECO:0000313" key="6">
    <source>
        <dbReference type="Proteomes" id="UP000005845"/>
    </source>
</evidence>
<dbReference type="Proteomes" id="UP000005845">
    <property type="component" value="Unassembled WGS sequence"/>
</dbReference>
<dbReference type="GO" id="GO:0003677">
    <property type="term" value="F:DNA binding"/>
    <property type="evidence" value="ECO:0007669"/>
    <property type="project" value="UniProtKB-KW"/>
</dbReference>
<dbReference type="RefSeq" id="WP_005203748.1">
    <property type="nucleotide sequence ID" value="NZ_BAFC01000034.1"/>
</dbReference>
<dbReference type="PANTHER" id="PTHR33154:SF33">
    <property type="entry name" value="TRANSCRIPTIONAL REPRESSOR SDPR"/>
    <property type="match status" value="1"/>
</dbReference>
<dbReference type="GO" id="GO:0003700">
    <property type="term" value="F:DNA-binding transcription factor activity"/>
    <property type="evidence" value="ECO:0007669"/>
    <property type="project" value="InterPro"/>
</dbReference>
<evidence type="ECO:0000313" key="5">
    <source>
        <dbReference type="EMBL" id="GAB38226.1"/>
    </source>
</evidence>
<dbReference type="InterPro" id="IPR036390">
    <property type="entry name" value="WH_DNA-bd_sf"/>
</dbReference>
<dbReference type="Gene3D" id="1.10.10.10">
    <property type="entry name" value="Winged helix-like DNA-binding domain superfamily/Winged helix DNA-binding domain"/>
    <property type="match status" value="1"/>
</dbReference>
<dbReference type="InterPro" id="IPR051081">
    <property type="entry name" value="HTH_MetalResp_TranReg"/>
</dbReference>
<evidence type="ECO:0000256" key="2">
    <source>
        <dbReference type="ARBA" id="ARBA00023125"/>
    </source>
</evidence>
<keyword evidence="2" id="KW-0238">DNA-binding</keyword>
<comment type="caution">
    <text evidence="5">The sequence shown here is derived from an EMBL/GenBank/DDBJ whole genome shotgun (WGS) entry which is preliminary data.</text>
</comment>
<dbReference type="InterPro" id="IPR036388">
    <property type="entry name" value="WH-like_DNA-bd_sf"/>
</dbReference>
<dbReference type="CDD" id="cd00090">
    <property type="entry name" value="HTH_ARSR"/>
    <property type="match status" value="1"/>
</dbReference>
<dbReference type="InterPro" id="IPR001845">
    <property type="entry name" value="HTH_ArsR_DNA-bd_dom"/>
</dbReference>
<protein>
    <submittedName>
        <fullName evidence="5">Putative ArsR family transcriptional regulator</fullName>
    </submittedName>
</protein>
<evidence type="ECO:0000256" key="3">
    <source>
        <dbReference type="ARBA" id="ARBA00023163"/>
    </source>
</evidence>
<dbReference type="AlphaFoldDB" id="H5TXL8"/>
<dbReference type="NCBIfam" id="NF033788">
    <property type="entry name" value="HTH_metalloreg"/>
    <property type="match status" value="1"/>
</dbReference>
<feature type="domain" description="HTH arsR-type" evidence="4">
    <location>
        <begin position="1"/>
        <end position="91"/>
    </location>
</feature>
<dbReference type="PRINTS" id="PR00778">
    <property type="entry name" value="HTHARSR"/>
</dbReference>
<dbReference type="PROSITE" id="PS50987">
    <property type="entry name" value="HTH_ARSR_2"/>
    <property type="match status" value="1"/>
</dbReference>
<dbReference type="PANTHER" id="PTHR33154">
    <property type="entry name" value="TRANSCRIPTIONAL REGULATOR, ARSR FAMILY"/>
    <property type="match status" value="1"/>
</dbReference>
<name>H5TXL8_9ACTN</name>
<dbReference type="SMART" id="SM00418">
    <property type="entry name" value="HTH_ARSR"/>
    <property type="match status" value="1"/>
</dbReference>
<dbReference type="InterPro" id="IPR011991">
    <property type="entry name" value="ArsR-like_HTH"/>
</dbReference>
<sequence>MQDIFDALADPVRRRILDHIATAPMRVIDLTRELSTEATISRPAVSRHLRVLDDAGLVCVEDRGRERLHRLRPAALDEVTKYVASLTSLDRPQSEVLPPISQHALDALATEVYRTRKDCAKGERSLRRSHGKEEAG</sequence>
<keyword evidence="1" id="KW-0805">Transcription regulation</keyword>
<accession>H5TXL8</accession>
<reference evidence="5 6" key="1">
    <citation type="submission" date="2012-02" db="EMBL/GenBank/DDBJ databases">
        <title>Whole genome shotgun sequence of Gordonia sputi NBRC 100414.</title>
        <authorList>
            <person name="Yoshida I."/>
            <person name="Hosoyama A."/>
            <person name="Tsuchikane K."/>
            <person name="Katsumata H."/>
            <person name="Yamazaki S."/>
            <person name="Fujita N."/>
        </authorList>
    </citation>
    <scope>NUCLEOTIDE SEQUENCE [LARGE SCALE GENOMIC DNA]</scope>
    <source>
        <strain evidence="5 6">NBRC 100414</strain>
    </source>
</reference>
<keyword evidence="3" id="KW-0804">Transcription</keyword>
<keyword evidence="6" id="KW-1185">Reference proteome</keyword>
<dbReference type="EMBL" id="BAFC01000034">
    <property type="protein sequence ID" value="GAB38226.1"/>
    <property type="molecule type" value="Genomic_DNA"/>
</dbReference>
<dbReference type="SUPFAM" id="SSF46785">
    <property type="entry name" value="Winged helix' DNA-binding domain"/>
    <property type="match status" value="1"/>
</dbReference>
<dbReference type="eggNOG" id="COG0640">
    <property type="taxonomic scope" value="Bacteria"/>
</dbReference>